<proteinExistence type="inferred from homology"/>
<dbReference type="EMBL" id="NIPO01000001">
    <property type="protein sequence ID" value="PJR03430.1"/>
    <property type="molecule type" value="Genomic_DNA"/>
</dbReference>
<feature type="domain" description="PurM-like C-terminal" evidence="3">
    <location>
        <begin position="159"/>
        <end position="317"/>
    </location>
</feature>
<dbReference type="InterPro" id="IPR036921">
    <property type="entry name" value="PurM-like_N_sf"/>
</dbReference>
<evidence type="ECO:0000313" key="5">
    <source>
        <dbReference type="Proteomes" id="UP000231960"/>
    </source>
</evidence>
<dbReference type="CDD" id="cd06061">
    <property type="entry name" value="PurM-like1"/>
    <property type="match status" value="1"/>
</dbReference>
<feature type="domain" description="PurM-like N-terminal" evidence="2">
    <location>
        <begin position="37"/>
        <end position="139"/>
    </location>
</feature>
<name>A0A2M9R3J4_9FLAO</name>
<sequence>MNRQIGKIDDDFFARIFQDQFGEQNREVCVMPQFGVDVSIINLSEQWDLAVASDPLSLISQLGLQESAWLSVQLTANDIATTGFAPQFGQFVLNLPLYLSHDDLTTYWKYIHLYCKDIGLTITGGHTGFTEGQNSTIAGSSTFFTKALKGDFLTTKNAKKGDKILVTKNCALSTTAILAMSFPETVKNKIGIEKHEKACQSFYQTSVLKDALIAVDNGNKKYINAMHDVTEGGVLGAIYELAKASGNGAMIEDDKLPVTSVQKAVCELFSLNPSECIGAGAMIISCKEEGVDKVISDLKKEGIPCTEVGELTDKSSGFYLIKKQKKVSWNYQTNDPYWVAFYNAIKAGWK</sequence>
<dbReference type="Gene3D" id="3.30.1330.10">
    <property type="entry name" value="PurM-like, N-terminal domain"/>
    <property type="match status" value="1"/>
</dbReference>
<evidence type="ECO:0000256" key="1">
    <source>
        <dbReference type="ARBA" id="ARBA00006243"/>
    </source>
</evidence>
<dbReference type="SUPFAM" id="SSF56042">
    <property type="entry name" value="PurM C-terminal domain-like"/>
    <property type="match status" value="1"/>
</dbReference>
<protein>
    <submittedName>
        <fullName evidence="4">AIR synthase</fullName>
    </submittedName>
</protein>
<organism evidence="4 5">
    <name type="scientific">Avrilella dinanensis</name>
    <dbReference type="NCBI Taxonomy" id="2008672"/>
    <lineage>
        <taxon>Bacteria</taxon>
        <taxon>Pseudomonadati</taxon>
        <taxon>Bacteroidota</taxon>
        <taxon>Flavobacteriia</taxon>
        <taxon>Flavobacteriales</taxon>
        <taxon>Flavobacteriaceae</taxon>
        <taxon>Avrilella</taxon>
    </lineage>
</organism>
<dbReference type="AlphaFoldDB" id="A0A2M9R3J4"/>
<dbReference type="InterPro" id="IPR010918">
    <property type="entry name" value="PurM-like_C_dom"/>
</dbReference>
<evidence type="ECO:0000259" key="3">
    <source>
        <dbReference type="Pfam" id="PF02769"/>
    </source>
</evidence>
<dbReference type="InterPro" id="IPR011854">
    <property type="entry name" value="HypE"/>
</dbReference>
<dbReference type="Gene3D" id="3.90.650.10">
    <property type="entry name" value="PurM-like C-terminal domain"/>
    <property type="match status" value="1"/>
</dbReference>
<dbReference type="GO" id="GO:0051604">
    <property type="term" value="P:protein maturation"/>
    <property type="evidence" value="ECO:0007669"/>
    <property type="project" value="TreeGrafter"/>
</dbReference>
<dbReference type="RefSeq" id="WP_100676998.1">
    <property type="nucleotide sequence ID" value="NZ_NIPO01000001.1"/>
</dbReference>
<dbReference type="InterPro" id="IPR016188">
    <property type="entry name" value="PurM-like_N"/>
</dbReference>
<dbReference type="PANTHER" id="PTHR30303:SF4">
    <property type="entry name" value="HYDROGENASE EXPRESSION_FORMATION PROTEIN HYPE"/>
    <property type="match status" value="1"/>
</dbReference>
<comment type="similarity">
    <text evidence="1">Belongs to the HypE family.</text>
</comment>
<dbReference type="InterPro" id="IPR036676">
    <property type="entry name" value="PurM-like_C_sf"/>
</dbReference>
<dbReference type="PIRSF" id="PIRSF005644">
    <property type="entry name" value="Hdrgns_mtr_HypE"/>
    <property type="match status" value="1"/>
</dbReference>
<evidence type="ECO:0000259" key="2">
    <source>
        <dbReference type="Pfam" id="PF00586"/>
    </source>
</evidence>
<dbReference type="PANTHER" id="PTHR30303">
    <property type="entry name" value="HYDROGENASE ISOENZYMES FORMATION PROTEIN HYPE"/>
    <property type="match status" value="1"/>
</dbReference>
<dbReference type="Pfam" id="PF02769">
    <property type="entry name" value="AIRS_C"/>
    <property type="match status" value="1"/>
</dbReference>
<accession>A0A2M9R3J4</accession>
<evidence type="ECO:0000313" key="4">
    <source>
        <dbReference type="EMBL" id="PJR03430.1"/>
    </source>
</evidence>
<keyword evidence="5" id="KW-1185">Reference proteome</keyword>
<dbReference type="Pfam" id="PF00586">
    <property type="entry name" value="AIRS"/>
    <property type="match status" value="1"/>
</dbReference>
<dbReference type="OrthoDB" id="9801934at2"/>
<reference evidence="4 5" key="1">
    <citation type="submission" date="2017-06" db="EMBL/GenBank/DDBJ databases">
        <title>Description of Avrilella dinanensis gen. nov. sp. nov.</title>
        <authorList>
            <person name="Leyer C."/>
            <person name="Sassi M."/>
            <person name="Minet J."/>
            <person name="Kayal S."/>
            <person name="Cattoir V."/>
        </authorList>
    </citation>
    <scope>NUCLEOTIDE SEQUENCE [LARGE SCALE GENOMIC DNA]</scope>
    <source>
        <strain evidence="4 5">UR159</strain>
    </source>
</reference>
<gene>
    <name evidence="4" type="ORF">CDL10_02080</name>
</gene>
<comment type="caution">
    <text evidence="4">The sequence shown here is derived from an EMBL/GenBank/DDBJ whole genome shotgun (WGS) entry which is preliminary data.</text>
</comment>
<dbReference type="SUPFAM" id="SSF55326">
    <property type="entry name" value="PurM N-terminal domain-like"/>
    <property type="match status" value="1"/>
</dbReference>
<dbReference type="Proteomes" id="UP000231960">
    <property type="component" value="Unassembled WGS sequence"/>
</dbReference>